<dbReference type="SUPFAM" id="SSF54862">
    <property type="entry name" value="4Fe-4S ferredoxins"/>
    <property type="match status" value="1"/>
</dbReference>
<protein>
    <submittedName>
        <fullName evidence="5">DUF362 domain-containing protein</fullName>
    </submittedName>
</protein>
<evidence type="ECO:0000256" key="2">
    <source>
        <dbReference type="ARBA" id="ARBA00023004"/>
    </source>
</evidence>
<dbReference type="EMBL" id="VOGC01000006">
    <property type="protein sequence ID" value="MQN01508.1"/>
    <property type="molecule type" value="Genomic_DNA"/>
</dbReference>
<dbReference type="Proteomes" id="UP000460257">
    <property type="component" value="Unassembled WGS sequence"/>
</dbReference>
<gene>
    <name evidence="5" type="ORF">FRC54_06205</name>
</gene>
<sequence length="382" mass="41777">MEKSKVYFTDFRTALGVPLTAKLQKLIKKAGIGDIDMNGKFVAIKMHFGELGNLAFLRPNYAKAVADVIKEQGGLPFLTDCNTLYPGSRKNALEHLDCANINGFNTVTTGCQIIIGDGLRGTDDVEVPVHNGEYCKTAFIGRAVMDADIIISLTHFKGHEQAGFGGTIKNIGMGCGSRAGKMQQHQSGHPHVIEEKCRGCMRCARECGSDAISYPEKEVDGKKVRKAYIDPEICKGCGRCIGACAFDAIENDNWDAPQLLGRRMAEYTQAVCYGRPCFHISLITDVSPNCDCHGENDAPILPDIGMLASFDPVALDQACVDLCEKATPIRNSQLGDNMASPDFHDHHDVWLNSNPNTAWKETLEQGEKIGLGSREYELITMK</sequence>
<keyword evidence="1" id="KW-0479">Metal-binding</keyword>
<evidence type="ECO:0000259" key="4">
    <source>
        <dbReference type="PROSITE" id="PS51379"/>
    </source>
</evidence>
<dbReference type="GO" id="GO:0046872">
    <property type="term" value="F:metal ion binding"/>
    <property type="evidence" value="ECO:0007669"/>
    <property type="project" value="UniProtKB-KW"/>
</dbReference>
<reference evidence="5" key="1">
    <citation type="journal article" date="2020" name="Appl. Environ. Microbiol.">
        <title>Medium-Chain Fatty Acid Synthesis by 'Candidatus Weimeria bifida' gen. nov., sp. nov., and 'Candidatus Pseudoramibacter fermentans' sp. nov.</title>
        <authorList>
            <person name="Scarborough M.J."/>
            <person name="Myers K.S."/>
            <person name="Donohue T.J."/>
            <person name="Noguera D.R."/>
        </authorList>
    </citation>
    <scope>NUCLEOTIDE SEQUENCE</scope>
    <source>
        <strain evidence="5">LCO1.1</strain>
    </source>
</reference>
<comment type="caution">
    <text evidence="5">The sequence shown here is derived from an EMBL/GenBank/DDBJ whole genome shotgun (WGS) entry which is preliminary data.</text>
</comment>
<feature type="domain" description="4Fe-4S ferredoxin-type" evidence="4">
    <location>
        <begin position="225"/>
        <end position="254"/>
    </location>
</feature>
<evidence type="ECO:0000256" key="3">
    <source>
        <dbReference type="ARBA" id="ARBA00023014"/>
    </source>
</evidence>
<dbReference type="InterPro" id="IPR007160">
    <property type="entry name" value="DUF362"/>
</dbReference>
<dbReference type="AlphaFoldDB" id="A0A6N7IYT1"/>
<dbReference type="Pfam" id="PF12838">
    <property type="entry name" value="Fer4_7"/>
    <property type="match status" value="1"/>
</dbReference>
<evidence type="ECO:0000313" key="6">
    <source>
        <dbReference type="Proteomes" id="UP000460257"/>
    </source>
</evidence>
<evidence type="ECO:0000256" key="1">
    <source>
        <dbReference type="ARBA" id="ARBA00022723"/>
    </source>
</evidence>
<keyword evidence="3" id="KW-0411">Iron-sulfur</keyword>
<dbReference type="InterPro" id="IPR017896">
    <property type="entry name" value="4Fe4S_Fe-S-bd"/>
</dbReference>
<dbReference type="PROSITE" id="PS00198">
    <property type="entry name" value="4FE4S_FER_1"/>
    <property type="match status" value="1"/>
</dbReference>
<feature type="domain" description="4Fe-4S ferredoxin-type" evidence="4">
    <location>
        <begin position="188"/>
        <end position="217"/>
    </location>
</feature>
<proteinExistence type="predicted"/>
<dbReference type="PROSITE" id="PS51379">
    <property type="entry name" value="4FE4S_FER_2"/>
    <property type="match status" value="2"/>
</dbReference>
<organism evidence="5 6">
    <name type="scientific">Candidatus Weimeria bifida</name>
    <dbReference type="NCBI Taxonomy" id="2599074"/>
    <lineage>
        <taxon>Bacteria</taxon>
        <taxon>Bacillati</taxon>
        <taxon>Bacillota</taxon>
        <taxon>Clostridia</taxon>
        <taxon>Lachnospirales</taxon>
        <taxon>Lachnospiraceae</taxon>
        <taxon>Candidatus Weimeria</taxon>
    </lineage>
</organism>
<dbReference type="GO" id="GO:0051536">
    <property type="term" value="F:iron-sulfur cluster binding"/>
    <property type="evidence" value="ECO:0007669"/>
    <property type="project" value="UniProtKB-KW"/>
</dbReference>
<dbReference type="Gene3D" id="3.30.70.20">
    <property type="match status" value="1"/>
</dbReference>
<name>A0A6N7IYT1_9FIRM</name>
<accession>A0A6N7IYT1</accession>
<dbReference type="InterPro" id="IPR017900">
    <property type="entry name" value="4Fe4S_Fe_S_CS"/>
</dbReference>
<keyword evidence="6" id="KW-1185">Reference proteome</keyword>
<dbReference type="Pfam" id="PF04015">
    <property type="entry name" value="DUF362"/>
    <property type="match status" value="1"/>
</dbReference>
<evidence type="ECO:0000313" key="5">
    <source>
        <dbReference type="EMBL" id="MQN01508.1"/>
    </source>
</evidence>
<keyword evidence="2" id="KW-0408">Iron</keyword>